<gene>
    <name evidence="2" type="ORF">SALB_02332</name>
</gene>
<comment type="caution">
    <text evidence="2">The sequence shown here is derived from an EMBL/GenBank/DDBJ whole genome shotgun (WGS) entry which is preliminary data.</text>
</comment>
<protein>
    <submittedName>
        <fullName evidence="2">Uncharacterized protein</fullName>
    </submittedName>
</protein>
<evidence type="ECO:0000313" key="3">
    <source>
        <dbReference type="Proteomes" id="UP000288351"/>
    </source>
</evidence>
<sequence length="49" mass="5466">MTDRPAPGPDRRTARARRRYRRSRPRCCGGARPMEAPAGAGRRAGIGWM</sequence>
<proteinExistence type="predicted"/>
<dbReference type="EMBL" id="BHXC01000006">
    <property type="protein sequence ID" value="GCB89644.1"/>
    <property type="molecule type" value="Genomic_DNA"/>
</dbReference>
<feature type="compositionally biased region" description="Basic and acidic residues" evidence="1">
    <location>
        <begin position="1"/>
        <end position="13"/>
    </location>
</feature>
<evidence type="ECO:0000313" key="2">
    <source>
        <dbReference type="EMBL" id="GCB89644.1"/>
    </source>
</evidence>
<dbReference type="AlphaFoldDB" id="A0A401QW76"/>
<dbReference type="Proteomes" id="UP000288351">
    <property type="component" value="Unassembled WGS sequence"/>
</dbReference>
<name>A0A401QW76_STRNR</name>
<feature type="compositionally biased region" description="Basic residues" evidence="1">
    <location>
        <begin position="14"/>
        <end position="25"/>
    </location>
</feature>
<organism evidence="2 3">
    <name type="scientific">Streptomyces noursei</name>
    <name type="common">Streptomyces albulus</name>
    <dbReference type="NCBI Taxonomy" id="1971"/>
    <lineage>
        <taxon>Bacteria</taxon>
        <taxon>Bacillati</taxon>
        <taxon>Actinomycetota</taxon>
        <taxon>Actinomycetes</taxon>
        <taxon>Kitasatosporales</taxon>
        <taxon>Streptomycetaceae</taxon>
        <taxon>Streptomyces</taxon>
    </lineage>
</organism>
<accession>A0A401QW76</accession>
<reference evidence="2 3" key="1">
    <citation type="journal article" date="2019" name="Microbiol. Resour. Announc.">
        <title>Draft Genome Sequence of the Most Traditional epsilon-Poly-l-Lysine Producer, Streptomyces albulus NBRC14147.</title>
        <authorList>
            <person name="Yamanaka K."/>
            <person name="Hamano Y."/>
        </authorList>
    </citation>
    <scope>NUCLEOTIDE SEQUENCE [LARGE SCALE GENOMIC DNA]</scope>
    <source>
        <strain evidence="2 3">NBRC 14147</strain>
    </source>
</reference>
<feature type="compositionally biased region" description="Low complexity" evidence="1">
    <location>
        <begin position="29"/>
        <end position="41"/>
    </location>
</feature>
<evidence type="ECO:0000256" key="1">
    <source>
        <dbReference type="SAM" id="MobiDB-lite"/>
    </source>
</evidence>
<feature type="region of interest" description="Disordered" evidence="1">
    <location>
        <begin position="1"/>
        <end position="49"/>
    </location>
</feature>